<proteinExistence type="predicted"/>
<dbReference type="EMBL" id="QDKG01000003">
    <property type="protein sequence ID" value="PVH25032.1"/>
    <property type="molecule type" value="Genomic_DNA"/>
</dbReference>
<dbReference type="AlphaFoldDB" id="A0A2T8HI81"/>
<evidence type="ECO:0008006" key="3">
    <source>
        <dbReference type="Google" id="ProtNLM"/>
    </source>
</evidence>
<evidence type="ECO:0000313" key="1">
    <source>
        <dbReference type="EMBL" id="PVH25032.1"/>
    </source>
</evidence>
<protein>
    <recommendedName>
        <fullName evidence="3">Lipocalin-like domain-containing protein</fullName>
    </recommendedName>
</protein>
<name>A0A2T8HI81_9SPHI</name>
<organism evidence="1 2">
    <name type="scientific">Sphingobacterium corticibacter</name>
    <dbReference type="NCBI Taxonomy" id="2171749"/>
    <lineage>
        <taxon>Bacteria</taxon>
        <taxon>Pseudomonadati</taxon>
        <taxon>Bacteroidota</taxon>
        <taxon>Sphingobacteriia</taxon>
        <taxon>Sphingobacteriales</taxon>
        <taxon>Sphingobacteriaceae</taxon>
        <taxon>Sphingobacterium</taxon>
    </lineage>
</organism>
<sequence>MTLLIKTFTTAILALISISEIQQKQQSELFKKWRIVADEMIYLNLDGTPHQGYRDRIDSIKAKDAFFEFRPNGDFRSIEGDGTYILSGDSVHLKISGEASFKYVLQDSSLYLYSDSKRTDYIRREVLHAKSW</sequence>
<dbReference type="Proteomes" id="UP000245627">
    <property type="component" value="Unassembled WGS sequence"/>
</dbReference>
<dbReference type="RefSeq" id="WP_116775622.1">
    <property type="nucleotide sequence ID" value="NZ_QDKG01000003.1"/>
</dbReference>
<gene>
    <name evidence="1" type="ORF">DC487_08845</name>
</gene>
<keyword evidence="2" id="KW-1185">Reference proteome</keyword>
<dbReference type="OrthoDB" id="710178at2"/>
<evidence type="ECO:0000313" key="2">
    <source>
        <dbReference type="Proteomes" id="UP000245627"/>
    </source>
</evidence>
<accession>A0A2T8HI81</accession>
<comment type="caution">
    <text evidence="1">The sequence shown here is derived from an EMBL/GenBank/DDBJ whole genome shotgun (WGS) entry which is preliminary data.</text>
</comment>
<reference evidence="1 2" key="1">
    <citation type="submission" date="2018-04" db="EMBL/GenBank/DDBJ databases">
        <title>Sphingobacterium cortibacter sp. nov.</title>
        <authorList>
            <person name="Li Y."/>
        </authorList>
    </citation>
    <scope>NUCLEOTIDE SEQUENCE [LARGE SCALE GENOMIC DNA]</scope>
    <source>
        <strain evidence="1 2">2c-3</strain>
    </source>
</reference>